<sequence>MAAVRDEKATAWLLGGQNTLQTIPVTGFLPVQAQPEEESTSNESTIRNFKRSPSVTPSTTTLEWGEPWSSDDWPAETQVEGDAPGQSDDIRHRIAPVNKMVRFEGRLFQTGQEEKDQDEVLETEEFLVNFIDGWKAKLPKFEIVPMNAKNLLQYAACSIDTESSRYMKKIVQPPSKRDLAEFKECSHALRTHRDIWTSRVRAIMHIKRQKANAAKNPRRFVTTTAPEGYVHTETKKPAVEDDECVLRPAIAEDMDGVAAIYNYEVFNSLRAWDTQKVPVSDFIGILNKCQEDCLPFIVAVRRPADDLELEVPDETTGEPEKVLGFGFLESLDGGFGRGKHVGNMSCRMTLYVHADHRKKHIGSAIIDRTLICMSRTHPGSAIDHQWESDEHHPYNDPELARMKRFLPNRIVIEGLFQGKKDEGWEWFDKMMASFRFNQVGHIDGAYSTRRGMRSECFDKFTWMYEAQMQPEPDYGDQTKDVSKELEKEKDEE</sequence>
<evidence type="ECO:0000313" key="2">
    <source>
        <dbReference type="EMBL" id="KAH6693640.1"/>
    </source>
</evidence>
<feature type="compositionally biased region" description="Basic and acidic residues" evidence="1">
    <location>
        <begin position="476"/>
        <end position="492"/>
    </location>
</feature>
<dbReference type="Gene3D" id="3.40.630.30">
    <property type="match status" value="1"/>
</dbReference>
<dbReference type="EMBL" id="JAGSXJ010000003">
    <property type="protein sequence ID" value="KAH6693640.1"/>
    <property type="molecule type" value="Genomic_DNA"/>
</dbReference>
<evidence type="ECO:0000256" key="1">
    <source>
        <dbReference type="SAM" id="MobiDB-lite"/>
    </source>
</evidence>
<dbReference type="InterPro" id="IPR016181">
    <property type="entry name" value="Acyl_CoA_acyltransferase"/>
</dbReference>
<evidence type="ECO:0000313" key="3">
    <source>
        <dbReference type="Proteomes" id="UP000770015"/>
    </source>
</evidence>
<dbReference type="SUPFAM" id="SSF55729">
    <property type="entry name" value="Acyl-CoA N-acyltransferases (Nat)"/>
    <property type="match status" value="1"/>
</dbReference>
<protein>
    <recommendedName>
        <fullName evidence="4">N-acetyltransferase domain-containing protein</fullName>
    </recommendedName>
</protein>
<accession>A0A9P9AFH3</accession>
<feature type="compositionally biased region" description="Polar residues" evidence="1">
    <location>
        <begin position="41"/>
        <end position="62"/>
    </location>
</feature>
<gene>
    <name evidence="2" type="ORF">F5X68DRAFT_258525</name>
</gene>
<name>A0A9P9AFH3_9PEZI</name>
<proteinExistence type="predicted"/>
<dbReference type="Proteomes" id="UP000770015">
    <property type="component" value="Unassembled WGS sequence"/>
</dbReference>
<comment type="caution">
    <text evidence="2">The sequence shown here is derived from an EMBL/GenBank/DDBJ whole genome shotgun (WGS) entry which is preliminary data.</text>
</comment>
<organism evidence="2 3">
    <name type="scientific">Plectosphaerella plurivora</name>
    <dbReference type="NCBI Taxonomy" id="936078"/>
    <lineage>
        <taxon>Eukaryota</taxon>
        <taxon>Fungi</taxon>
        <taxon>Dikarya</taxon>
        <taxon>Ascomycota</taxon>
        <taxon>Pezizomycotina</taxon>
        <taxon>Sordariomycetes</taxon>
        <taxon>Hypocreomycetidae</taxon>
        <taxon>Glomerellales</taxon>
        <taxon>Plectosphaerellaceae</taxon>
        <taxon>Plectosphaerella</taxon>
    </lineage>
</organism>
<dbReference type="OrthoDB" id="2129362at2759"/>
<evidence type="ECO:0008006" key="4">
    <source>
        <dbReference type="Google" id="ProtNLM"/>
    </source>
</evidence>
<feature type="region of interest" description="Disordered" evidence="1">
    <location>
        <begin position="468"/>
        <end position="492"/>
    </location>
</feature>
<feature type="region of interest" description="Disordered" evidence="1">
    <location>
        <begin position="33"/>
        <end position="88"/>
    </location>
</feature>
<reference evidence="2" key="1">
    <citation type="journal article" date="2021" name="Nat. Commun.">
        <title>Genetic determinants of endophytism in the Arabidopsis root mycobiome.</title>
        <authorList>
            <person name="Mesny F."/>
            <person name="Miyauchi S."/>
            <person name="Thiergart T."/>
            <person name="Pickel B."/>
            <person name="Atanasova L."/>
            <person name="Karlsson M."/>
            <person name="Huettel B."/>
            <person name="Barry K.W."/>
            <person name="Haridas S."/>
            <person name="Chen C."/>
            <person name="Bauer D."/>
            <person name="Andreopoulos W."/>
            <person name="Pangilinan J."/>
            <person name="LaButti K."/>
            <person name="Riley R."/>
            <person name="Lipzen A."/>
            <person name="Clum A."/>
            <person name="Drula E."/>
            <person name="Henrissat B."/>
            <person name="Kohler A."/>
            <person name="Grigoriev I.V."/>
            <person name="Martin F.M."/>
            <person name="Hacquard S."/>
        </authorList>
    </citation>
    <scope>NUCLEOTIDE SEQUENCE</scope>
    <source>
        <strain evidence="2">MPI-SDFR-AT-0117</strain>
    </source>
</reference>
<keyword evidence="3" id="KW-1185">Reference proteome</keyword>
<dbReference type="AlphaFoldDB" id="A0A9P9AFH3"/>